<keyword evidence="3" id="KW-1185">Reference proteome</keyword>
<dbReference type="InterPro" id="IPR050789">
    <property type="entry name" value="Diverse_Enzym_Activities"/>
</dbReference>
<evidence type="ECO:0000313" key="2">
    <source>
        <dbReference type="EMBL" id="MBB4658581.1"/>
    </source>
</evidence>
<dbReference type="SUPFAM" id="SSF56601">
    <property type="entry name" value="beta-lactamase/transpeptidase-like"/>
    <property type="match status" value="1"/>
</dbReference>
<dbReference type="PANTHER" id="PTHR43283">
    <property type="entry name" value="BETA-LACTAMASE-RELATED"/>
    <property type="match status" value="1"/>
</dbReference>
<comment type="caution">
    <text evidence="2">The sequence shown here is derived from an EMBL/GenBank/DDBJ whole genome shotgun (WGS) entry which is preliminary data.</text>
</comment>
<evidence type="ECO:0000259" key="1">
    <source>
        <dbReference type="Pfam" id="PF00144"/>
    </source>
</evidence>
<name>A0A840I2S5_9PROT</name>
<dbReference type="InterPro" id="IPR012338">
    <property type="entry name" value="Beta-lactam/transpept-like"/>
</dbReference>
<dbReference type="PANTHER" id="PTHR43283:SF7">
    <property type="entry name" value="BETA-LACTAMASE-RELATED DOMAIN-CONTAINING PROTEIN"/>
    <property type="match status" value="1"/>
</dbReference>
<accession>A0A840I2S5</accession>
<dbReference type="Proteomes" id="UP000563524">
    <property type="component" value="Unassembled WGS sequence"/>
</dbReference>
<sequence length="333" mass="35470">MAALSASAVAPGCSRAETTGLFASLLDQAFGEAATLPQLRSMIVARDGAVVRERVFQGPNLDTPVNIKSASKSVLSALAGVAIGQGVLSGVDAQIAPLLGERVPQDADPRISEITIEDLLTMRAGLGSTSSRNYGPWVVSEDWVAYALEQPFVADPGGRMIYSTGSSHLLSTVLTRASGRSTLALARDWLGEPLGIEVPPWTRDPQGVYMGGNQMALSPRALLKIGELYRNNGVHDGVRVLPDSWVDESWRPRVRSPWSGGSYGYGWWLGQAGAIRLAYAWGYGGQMIYVAPSLGLTAIMTSDPDARGVDGHVQSLHRLVSRFLVPAAQRGES</sequence>
<dbReference type="Pfam" id="PF00144">
    <property type="entry name" value="Beta-lactamase"/>
    <property type="match status" value="1"/>
</dbReference>
<dbReference type="EMBL" id="JACHOB010000001">
    <property type="protein sequence ID" value="MBB4658581.1"/>
    <property type="molecule type" value="Genomic_DNA"/>
</dbReference>
<dbReference type="Gene3D" id="3.40.710.10">
    <property type="entry name" value="DD-peptidase/beta-lactamase superfamily"/>
    <property type="match status" value="1"/>
</dbReference>
<evidence type="ECO:0000313" key="3">
    <source>
        <dbReference type="Proteomes" id="UP000563524"/>
    </source>
</evidence>
<feature type="domain" description="Beta-lactamase-related" evidence="1">
    <location>
        <begin position="42"/>
        <end position="302"/>
    </location>
</feature>
<protein>
    <submittedName>
        <fullName evidence="2">CubicO group peptidase (Beta-lactamase class C family)</fullName>
    </submittedName>
</protein>
<gene>
    <name evidence="2" type="ORF">GGQ59_001081</name>
</gene>
<dbReference type="AlphaFoldDB" id="A0A840I2S5"/>
<dbReference type="InterPro" id="IPR001466">
    <property type="entry name" value="Beta-lactam-related"/>
</dbReference>
<dbReference type="RefSeq" id="WP_221400871.1">
    <property type="nucleotide sequence ID" value="NZ_JACHOB010000001.1"/>
</dbReference>
<organism evidence="2 3">
    <name type="scientific">Parvularcula dongshanensis</name>
    <dbReference type="NCBI Taxonomy" id="1173995"/>
    <lineage>
        <taxon>Bacteria</taxon>
        <taxon>Pseudomonadati</taxon>
        <taxon>Pseudomonadota</taxon>
        <taxon>Alphaproteobacteria</taxon>
        <taxon>Parvularculales</taxon>
        <taxon>Parvularculaceae</taxon>
        <taxon>Parvularcula</taxon>
    </lineage>
</organism>
<proteinExistence type="predicted"/>
<reference evidence="2 3" key="1">
    <citation type="submission" date="2020-08" db="EMBL/GenBank/DDBJ databases">
        <title>Genomic Encyclopedia of Type Strains, Phase IV (KMG-IV): sequencing the most valuable type-strain genomes for metagenomic binning, comparative biology and taxonomic classification.</title>
        <authorList>
            <person name="Goeker M."/>
        </authorList>
    </citation>
    <scope>NUCLEOTIDE SEQUENCE [LARGE SCALE GENOMIC DNA]</scope>
    <source>
        <strain evidence="2 3">DSM 102850</strain>
    </source>
</reference>